<dbReference type="EMBL" id="BMLF01000001">
    <property type="protein sequence ID" value="GGL87996.1"/>
    <property type="molecule type" value="Genomic_DNA"/>
</dbReference>
<dbReference type="RefSeq" id="WP_268238610.1">
    <property type="nucleotide sequence ID" value="NZ_BMLF01000001.1"/>
</dbReference>
<name>A0A917SL23_9RHOB</name>
<proteinExistence type="predicted"/>
<keyword evidence="1" id="KW-0812">Transmembrane</keyword>
<evidence type="ECO:0000313" key="2">
    <source>
        <dbReference type="EMBL" id="GGL87996.1"/>
    </source>
</evidence>
<gene>
    <name evidence="2" type="ORF">GCM10011534_07550</name>
</gene>
<dbReference type="AlphaFoldDB" id="A0A917SL23"/>
<dbReference type="Proteomes" id="UP000649829">
    <property type="component" value="Unassembled WGS sequence"/>
</dbReference>
<comment type="caution">
    <text evidence="2">The sequence shown here is derived from an EMBL/GenBank/DDBJ whole genome shotgun (WGS) entry which is preliminary data.</text>
</comment>
<organism evidence="2 3">
    <name type="scientific">Pseudooceanicola nanhaiensis</name>
    <dbReference type="NCBI Taxonomy" id="375761"/>
    <lineage>
        <taxon>Bacteria</taxon>
        <taxon>Pseudomonadati</taxon>
        <taxon>Pseudomonadota</taxon>
        <taxon>Alphaproteobacteria</taxon>
        <taxon>Rhodobacterales</taxon>
        <taxon>Paracoccaceae</taxon>
        <taxon>Pseudooceanicola</taxon>
    </lineage>
</organism>
<reference evidence="2" key="2">
    <citation type="submission" date="2020-09" db="EMBL/GenBank/DDBJ databases">
        <authorList>
            <person name="Sun Q."/>
            <person name="Zhou Y."/>
        </authorList>
    </citation>
    <scope>NUCLEOTIDE SEQUENCE</scope>
    <source>
        <strain evidence="2">CGMCC 1.6293</strain>
    </source>
</reference>
<reference evidence="2" key="1">
    <citation type="journal article" date="2014" name="Int. J. Syst. Evol. Microbiol.">
        <title>Complete genome sequence of Corynebacterium casei LMG S-19264T (=DSM 44701T), isolated from a smear-ripened cheese.</title>
        <authorList>
            <consortium name="US DOE Joint Genome Institute (JGI-PGF)"/>
            <person name="Walter F."/>
            <person name="Albersmeier A."/>
            <person name="Kalinowski J."/>
            <person name="Ruckert C."/>
        </authorList>
    </citation>
    <scope>NUCLEOTIDE SEQUENCE</scope>
    <source>
        <strain evidence="2">CGMCC 1.6293</strain>
    </source>
</reference>
<protein>
    <submittedName>
        <fullName evidence="2">Uncharacterized protein</fullName>
    </submittedName>
</protein>
<evidence type="ECO:0000313" key="3">
    <source>
        <dbReference type="Proteomes" id="UP000649829"/>
    </source>
</evidence>
<keyword evidence="1" id="KW-1133">Transmembrane helix</keyword>
<feature type="transmembrane region" description="Helical" evidence="1">
    <location>
        <begin position="20"/>
        <end position="38"/>
    </location>
</feature>
<evidence type="ECO:0000256" key="1">
    <source>
        <dbReference type="SAM" id="Phobius"/>
    </source>
</evidence>
<accession>A0A917SL23</accession>
<keyword evidence="1" id="KW-0472">Membrane</keyword>
<sequence length="40" mass="4275">MLDQIRKTALRSRGTLAQDALGATALMLLLVGALYLPAFT</sequence>
<keyword evidence="3" id="KW-1185">Reference proteome</keyword>